<keyword evidence="3" id="KW-1185">Reference proteome</keyword>
<evidence type="ECO:0000313" key="2">
    <source>
        <dbReference type="EMBL" id="KAJ4478604.1"/>
    </source>
</evidence>
<evidence type="ECO:0000313" key="3">
    <source>
        <dbReference type="Proteomes" id="UP001150217"/>
    </source>
</evidence>
<organism evidence="2 3">
    <name type="scientific">Lentinula lateritia</name>
    <dbReference type="NCBI Taxonomy" id="40482"/>
    <lineage>
        <taxon>Eukaryota</taxon>
        <taxon>Fungi</taxon>
        <taxon>Dikarya</taxon>
        <taxon>Basidiomycota</taxon>
        <taxon>Agaricomycotina</taxon>
        <taxon>Agaricomycetes</taxon>
        <taxon>Agaricomycetidae</taxon>
        <taxon>Agaricales</taxon>
        <taxon>Marasmiineae</taxon>
        <taxon>Omphalotaceae</taxon>
        <taxon>Lentinula</taxon>
    </lineage>
</organism>
<keyword evidence="1" id="KW-0812">Transmembrane</keyword>
<reference evidence="2" key="1">
    <citation type="submission" date="2022-08" db="EMBL/GenBank/DDBJ databases">
        <title>A Global Phylogenomic Analysis of the Shiitake Genus Lentinula.</title>
        <authorList>
            <consortium name="DOE Joint Genome Institute"/>
            <person name="Sierra-Patev S."/>
            <person name="Min B."/>
            <person name="Naranjo-Ortiz M."/>
            <person name="Looney B."/>
            <person name="Konkel Z."/>
            <person name="Slot J.C."/>
            <person name="Sakamoto Y."/>
            <person name="Steenwyk J.L."/>
            <person name="Rokas A."/>
            <person name="Carro J."/>
            <person name="Camarero S."/>
            <person name="Ferreira P."/>
            <person name="Molpeceres G."/>
            <person name="Ruiz-Duenas F.J."/>
            <person name="Serrano A."/>
            <person name="Henrissat B."/>
            <person name="Drula E."/>
            <person name="Hughes K.W."/>
            <person name="Mata J.L."/>
            <person name="Ishikawa N.K."/>
            <person name="Vargas-Isla R."/>
            <person name="Ushijima S."/>
            <person name="Smith C.A."/>
            <person name="Ahrendt S."/>
            <person name="Andreopoulos W."/>
            <person name="He G."/>
            <person name="Labutti K."/>
            <person name="Lipzen A."/>
            <person name="Ng V."/>
            <person name="Riley R."/>
            <person name="Sandor L."/>
            <person name="Barry K."/>
            <person name="Martinez A.T."/>
            <person name="Xiao Y."/>
            <person name="Gibbons J.G."/>
            <person name="Terashima K."/>
            <person name="Grigoriev I.V."/>
            <person name="Hibbett D.S."/>
        </authorList>
    </citation>
    <scope>NUCLEOTIDE SEQUENCE</scope>
    <source>
        <strain evidence="2">RHP3577 ss4</strain>
    </source>
</reference>
<comment type="caution">
    <text evidence="2">The sequence shown here is derived from an EMBL/GenBank/DDBJ whole genome shotgun (WGS) entry which is preliminary data.</text>
</comment>
<sequence>MVYFPTLCMGRSSLLIFIHSVFLSLLHFCYCFFLLLYSSTFWVCDSTQLSFSSYLAVHILRAFVPLPMLLSTLYFDFII</sequence>
<evidence type="ECO:0000256" key="1">
    <source>
        <dbReference type="SAM" id="Phobius"/>
    </source>
</evidence>
<feature type="transmembrane region" description="Helical" evidence="1">
    <location>
        <begin position="55"/>
        <end position="75"/>
    </location>
</feature>
<keyword evidence="1" id="KW-1133">Transmembrane helix</keyword>
<dbReference type="Proteomes" id="UP001150217">
    <property type="component" value="Unassembled WGS sequence"/>
</dbReference>
<name>A0ABQ8V9K5_9AGAR</name>
<accession>A0ABQ8V9K5</accession>
<feature type="transmembrane region" description="Helical" evidence="1">
    <location>
        <begin position="12"/>
        <end position="35"/>
    </location>
</feature>
<dbReference type="EMBL" id="JANVFT010000065">
    <property type="protein sequence ID" value="KAJ4478604.1"/>
    <property type="molecule type" value="Genomic_DNA"/>
</dbReference>
<keyword evidence="1" id="KW-0472">Membrane</keyword>
<gene>
    <name evidence="2" type="ORF">C8R41DRAFT_514510</name>
</gene>
<protein>
    <submittedName>
        <fullName evidence="2">Uncharacterized protein</fullName>
    </submittedName>
</protein>
<proteinExistence type="predicted"/>